<dbReference type="AlphaFoldDB" id="E7G8H0"/>
<proteinExistence type="predicted"/>
<dbReference type="GeneID" id="78230706"/>
<sequence>MKIVILTHSSFSHVNAIENTVKSLCKKYEVFCFLEEEYINIYGEDKNLHYIAYHKALDKQLKELLFRHNPFIEKKDVPTIEDLVAEVKYPLEYMLEGSMIYVNDLLPIIKQINPDYILRDACSLFGRVIGDQLNIPVLGYTTSPTFTDLFVESHLRKYLPFSLKRELDTLSDEQINSLYTMIKKQFTKTCTKYGIRTLPLNYLTCPDEKMNFCYGSKRLNFIAQEETKKYLFMKPKIFEVPERIENNKDTIVVSSGSLINFPVKLYNYIINAYKKEPYQVEISQKYFGTDVFKITNLPSHIHFHKYIKQTELLQRAHLLITHGGYNSILEAIYYEVPILVYAITHDQFINSQRIEELNIGFDLRHMELSGYNINKISHKLMDSVEIKEHIKDLKSEIIALHNDEVRKYIDEDYVNGNL</sequence>
<name>E7G8H0_9FIRM</name>
<evidence type="ECO:0000259" key="3">
    <source>
        <dbReference type="Pfam" id="PF06722"/>
    </source>
</evidence>
<dbReference type="InterPro" id="IPR010610">
    <property type="entry name" value="EryCIII-like_C"/>
</dbReference>
<gene>
    <name evidence="4" type="ORF">HMPREF9488_01058</name>
</gene>
<keyword evidence="5" id="KW-1185">Reference proteome</keyword>
<reference evidence="4 5" key="1">
    <citation type="submission" date="2010-12" db="EMBL/GenBank/DDBJ databases">
        <title>The Genome Sequence of Coprobacillus sp. strain 29_1.</title>
        <authorList>
            <consortium name="The Broad Institute Genome Sequencing Platform"/>
            <person name="Earl A."/>
            <person name="Ward D."/>
            <person name="Feldgarden M."/>
            <person name="Gevers D."/>
            <person name="Daigneault M."/>
            <person name="Sibley C.D."/>
            <person name="White A."/>
            <person name="Strauss J."/>
            <person name="Allen-Vercoe E."/>
            <person name="Young S.K."/>
            <person name="Zeng Q."/>
            <person name="Gargeya S."/>
            <person name="Fitzgerald M."/>
            <person name="Haas B."/>
            <person name="Abouelleil A."/>
            <person name="Alvarado L."/>
            <person name="Arachchi H.M."/>
            <person name="Berlin A."/>
            <person name="Brown A."/>
            <person name="Chapman S.B."/>
            <person name="Chen Z."/>
            <person name="Dunbar C."/>
            <person name="Freedman E."/>
            <person name="Gearin G."/>
            <person name="Gellesch M."/>
            <person name="Goldberg J."/>
            <person name="Griggs A."/>
            <person name="Gujja S."/>
            <person name="Heilman E."/>
            <person name="Heiman D."/>
            <person name="Howarth C."/>
            <person name="Larson L."/>
            <person name="Lui A."/>
            <person name="MacDonald P.J.P."/>
            <person name="Mehta T."/>
            <person name="Montmayeur A."/>
            <person name="Murphy C."/>
            <person name="Neiman D."/>
            <person name="Pearson M."/>
            <person name="Priest M."/>
            <person name="Roberts A."/>
            <person name="Saif S."/>
            <person name="Shea T."/>
            <person name="Shenoy N."/>
            <person name="Sisk P."/>
            <person name="Stolte C."/>
            <person name="Sykes S."/>
            <person name="White J."/>
            <person name="Yandava C."/>
            <person name="Nusbaum C."/>
            <person name="Birren B."/>
        </authorList>
    </citation>
    <scope>NUCLEOTIDE SEQUENCE [LARGE SCALE GENOMIC DNA]</scope>
    <source>
        <strain evidence="4 5">29_1</strain>
    </source>
</reference>
<dbReference type="Gene3D" id="3.40.50.2000">
    <property type="entry name" value="Glycogen Phosphorylase B"/>
    <property type="match status" value="2"/>
</dbReference>
<evidence type="ECO:0000256" key="2">
    <source>
        <dbReference type="ARBA" id="ARBA00022679"/>
    </source>
</evidence>
<dbReference type="EMBL" id="ADKX01000017">
    <property type="protein sequence ID" value="EFW05682.1"/>
    <property type="molecule type" value="Genomic_DNA"/>
</dbReference>
<dbReference type="RefSeq" id="WP_008788174.1">
    <property type="nucleotide sequence ID" value="NZ_AKCB01000002.1"/>
</dbReference>
<organism evidence="4 5">
    <name type="scientific">Coprobacillus cateniformis</name>
    <dbReference type="NCBI Taxonomy" id="100884"/>
    <lineage>
        <taxon>Bacteria</taxon>
        <taxon>Bacillati</taxon>
        <taxon>Bacillota</taxon>
        <taxon>Erysipelotrichia</taxon>
        <taxon>Erysipelotrichales</taxon>
        <taxon>Coprobacillaceae</taxon>
        <taxon>Coprobacillus</taxon>
    </lineage>
</organism>
<protein>
    <recommendedName>
        <fullName evidence="3">Erythromycin biosynthesis protein CIII-like C-terminal domain-containing protein</fullName>
    </recommendedName>
</protein>
<feature type="domain" description="Erythromycin biosynthesis protein CIII-like C-terminal" evidence="3">
    <location>
        <begin position="293"/>
        <end position="399"/>
    </location>
</feature>
<dbReference type="InterPro" id="IPR050271">
    <property type="entry name" value="UDP-glycosyltransferase"/>
</dbReference>
<dbReference type="Pfam" id="PF06722">
    <property type="entry name" value="EryCIII-like_C"/>
    <property type="match status" value="1"/>
</dbReference>
<dbReference type="OrthoDB" id="581382at2"/>
<dbReference type="eggNOG" id="COG1819">
    <property type="taxonomic scope" value="Bacteria"/>
</dbReference>
<accession>E7G8H0</accession>
<dbReference type="Proteomes" id="UP000003157">
    <property type="component" value="Unassembled WGS sequence"/>
</dbReference>
<keyword evidence="1" id="KW-0328">Glycosyltransferase</keyword>
<evidence type="ECO:0000256" key="1">
    <source>
        <dbReference type="ARBA" id="ARBA00022676"/>
    </source>
</evidence>
<dbReference type="PANTHER" id="PTHR48043">
    <property type="entry name" value="EG:EG0003.4 PROTEIN-RELATED"/>
    <property type="match status" value="1"/>
</dbReference>
<dbReference type="STRING" id="100884.GCA_000269565_02904"/>
<evidence type="ECO:0000313" key="5">
    <source>
        <dbReference type="Proteomes" id="UP000003157"/>
    </source>
</evidence>
<dbReference type="SUPFAM" id="SSF53756">
    <property type="entry name" value="UDP-Glycosyltransferase/glycogen phosphorylase"/>
    <property type="match status" value="1"/>
</dbReference>
<comment type="caution">
    <text evidence="4">The sequence shown here is derived from an EMBL/GenBank/DDBJ whole genome shotgun (WGS) entry which is preliminary data.</text>
</comment>
<evidence type="ECO:0000313" key="4">
    <source>
        <dbReference type="EMBL" id="EFW05682.1"/>
    </source>
</evidence>
<dbReference type="HOGENOM" id="CLU_000537_7_1_9"/>
<keyword evidence="2" id="KW-0808">Transferase</keyword>
<dbReference type="GO" id="GO:0008194">
    <property type="term" value="F:UDP-glycosyltransferase activity"/>
    <property type="evidence" value="ECO:0007669"/>
    <property type="project" value="TreeGrafter"/>
</dbReference>
<dbReference type="PANTHER" id="PTHR48043:SF145">
    <property type="entry name" value="FI06409P-RELATED"/>
    <property type="match status" value="1"/>
</dbReference>